<sequence>MKEECMHYSGVRERTEWVFETDLKAMLNEEECSRDGALKGEECLKVKDCLKERVLNGEVLEGECLKESA</sequence>
<gene>
    <name evidence="1" type="ORF">Hamer_G015302</name>
</gene>
<reference evidence="1" key="1">
    <citation type="journal article" date="2021" name="Sci. Adv.">
        <title>The American lobster genome reveals insights on longevity, neural, and immune adaptations.</title>
        <authorList>
            <person name="Polinski J.M."/>
            <person name="Zimin A.V."/>
            <person name="Clark K.F."/>
            <person name="Kohn A.B."/>
            <person name="Sadowski N."/>
            <person name="Timp W."/>
            <person name="Ptitsyn A."/>
            <person name="Khanna P."/>
            <person name="Romanova D.Y."/>
            <person name="Williams P."/>
            <person name="Greenwood S.J."/>
            <person name="Moroz L.L."/>
            <person name="Walt D.R."/>
            <person name="Bodnar A.G."/>
        </authorList>
    </citation>
    <scope>NUCLEOTIDE SEQUENCE</scope>
    <source>
        <strain evidence="1">GMGI-L3</strain>
    </source>
</reference>
<dbReference type="Proteomes" id="UP000747542">
    <property type="component" value="Unassembled WGS sequence"/>
</dbReference>
<organism evidence="1 2">
    <name type="scientific">Homarus americanus</name>
    <name type="common">American lobster</name>
    <dbReference type="NCBI Taxonomy" id="6706"/>
    <lineage>
        <taxon>Eukaryota</taxon>
        <taxon>Metazoa</taxon>
        <taxon>Ecdysozoa</taxon>
        <taxon>Arthropoda</taxon>
        <taxon>Crustacea</taxon>
        <taxon>Multicrustacea</taxon>
        <taxon>Malacostraca</taxon>
        <taxon>Eumalacostraca</taxon>
        <taxon>Eucarida</taxon>
        <taxon>Decapoda</taxon>
        <taxon>Pleocyemata</taxon>
        <taxon>Astacidea</taxon>
        <taxon>Nephropoidea</taxon>
        <taxon>Nephropidae</taxon>
        <taxon>Homarus</taxon>
    </lineage>
</organism>
<dbReference type="EMBL" id="JAHLQT010006356">
    <property type="protein sequence ID" value="KAG7175080.1"/>
    <property type="molecule type" value="Genomic_DNA"/>
</dbReference>
<name>A0A8J5TII6_HOMAM</name>
<accession>A0A8J5TII6</accession>
<comment type="caution">
    <text evidence="1">The sequence shown here is derived from an EMBL/GenBank/DDBJ whole genome shotgun (WGS) entry which is preliminary data.</text>
</comment>
<dbReference type="AlphaFoldDB" id="A0A8J5TII6"/>
<proteinExistence type="predicted"/>
<evidence type="ECO:0000313" key="2">
    <source>
        <dbReference type="Proteomes" id="UP000747542"/>
    </source>
</evidence>
<evidence type="ECO:0000313" key="1">
    <source>
        <dbReference type="EMBL" id="KAG7175080.1"/>
    </source>
</evidence>
<protein>
    <submittedName>
        <fullName evidence="1">Uncharacterized protein</fullName>
    </submittedName>
</protein>
<keyword evidence="2" id="KW-1185">Reference proteome</keyword>